<feature type="transmembrane region" description="Helical" evidence="1">
    <location>
        <begin position="436"/>
        <end position="453"/>
    </location>
</feature>
<dbReference type="AlphaFoldDB" id="A0A3G1KWK4"/>
<dbReference type="InterPro" id="IPR002823">
    <property type="entry name" value="DUF112_TM"/>
</dbReference>
<protein>
    <recommendedName>
        <fullName evidence="2">DUF112 domain-containing protein</fullName>
    </recommendedName>
</protein>
<keyword evidence="1" id="KW-0472">Membrane</keyword>
<proteinExistence type="predicted"/>
<feature type="transmembrane region" description="Helical" evidence="1">
    <location>
        <begin position="261"/>
        <end position="284"/>
    </location>
</feature>
<dbReference type="OrthoDB" id="9781349at2"/>
<feature type="transmembrane region" description="Helical" evidence="1">
    <location>
        <begin position="473"/>
        <end position="493"/>
    </location>
</feature>
<feature type="transmembrane region" description="Helical" evidence="1">
    <location>
        <begin position="138"/>
        <end position="162"/>
    </location>
</feature>
<dbReference type="Proteomes" id="UP000323521">
    <property type="component" value="Chromosome"/>
</dbReference>
<dbReference type="PANTHER" id="PTHR35342">
    <property type="entry name" value="TRICARBOXYLIC TRANSPORT PROTEIN"/>
    <property type="match status" value="1"/>
</dbReference>
<sequence length="507" mass="52915">MTLFSNLLMGFGQALSPFVLLYTFIGTVVGTAIGVLPGLGPAATLGILLPITFGMDPLCAMAMLCGIYYGAQYGGSTTSILLNMPGESASVVTCLDGHEMAKRGRGGAALGISAIGSFVAGTIGTLLLYLIGAPISEAALAFGPAEYTILMALGLSMATSLGGNQLKSMIMCILGLLVGTMGTDSLTGLNRFAFGITSLEQGFELVPILMGLFALGEILSDIEDGMGSNPEMLSVSTRLRDLLPTGKDMKNSLGAMLRGSIGGFFISVLPGIGAATSSFISYAVERKLSKHPEEFGQGAIEGVAGPESANNAGSSGAMVPLLTLGIPGTTTAAILAGGLMMYGLVPGPLLFRDYPQFVYGLIATMFIGNMLLVILNLPLISLWIRMLKVPLHILYPVVIAFIIIGGYSTSLNTFDLFVLVLFGFFGYLINKNKFPAAPFILGYFLGPLFEANLRKALIIGRGNPGIFVERPISGVLIALMVMVLIGPGVMSFVKNRLKPAGSGSIKD</sequence>
<dbReference type="KEGG" id="fwa:DCMF_19150"/>
<feature type="transmembrane region" description="Helical" evidence="1">
    <location>
        <begin position="168"/>
        <end position="190"/>
    </location>
</feature>
<dbReference type="RefSeq" id="WP_148135905.1">
    <property type="nucleotide sequence ID" value="NZ_CP017634.1"/>
</dbReference>
<dbReference type="PANTHER" id="PTHR35342:SF5">
    <property type="entry name" value="TRICARBOXYLIC TRANSPORT PROTEIN"/>
    <property type="match status" value="1"/>
</dbReference>
<evidence type="ECO:0000313" key="3">
    <source>
        <dbReference type="EMBL" id="ATW26585.1"/>
    </source>
</evidence>
<evidence type="ECO:0000313" key="4">
    <source>
        <dbReference type="Proteomes" id="UP000323521"/>
    </source>
</evidence>
<evidence type="ECO:0000256" key="1">
    <source>
        <dbReference type="SAM" id="Phobius"/>
    </source>
</evidence>
<feature type="transmembrane region" description="Helical" evidence="1">
    <location>
        <begin position="321"/>
        <end position="345"/>
    </location>
</feature>
<feature type="domain" description="DUF112" evidence="2">
    <location>
        <begin position="20"/>
        <end position="441"/>
    </location>
</feature>
<evidence type="ECO:0000259" key="2">
    <source>
        <dbReference type="Pfam" id="PF01970"/>
    </source>
</evidence>
<reference evidence="3 4" key="1">
    <citation type="submission" date="2016-10" db="EMBL/GenBank/DDBJ databases">
        <title>Complete Genome Sequence of Peptococcaceae strain DCMF.</title>
        <authorList>
            <person name="Edwards R.J."/>
            <person name="Holland S.I."/>
            <person name="Deshpande N.P."/>
            <person name="Wong Y.K."/>
            <person name="Ertan H."/>
            <person name="Manefield M."/>
            <person name="Russell T.L."/>
            <person name="Lee M.J."/>
        </authorList>
    </citation>
    <scope>NUCLEOTIDE SEQUENCE [LARGE SCALE GENOMIC DNA]</scope>
    <source>
        <strain evidence="3 4">DCMF</strain>
    </source>
</reference>
<feature type="transmembrane region" description="Helical" evidence="1">
    <location>
        <begin position="357"/>
        <end position="377"/>
    </location>
</feature>
<feature type="transmembrane region" description="Helical" evidence="1">
    <location>
        <begin position="108"/>
        <end position="131"/>
    </location>
</feature>
<dbReference type="Pfam" id="PF01970">
    <property type="entry name" value="TctA"/>
    <property type="match status" value="1"/>
</dbReference>
<dbReference type="EMBL" id="CP017634">
    <property type="protein sequence ID" value="ATW26585.1"/>
    <property type="molecule type" value="Genomic_DNA"/>
</dbReference>
<gene>
    <name evidence="3" type="ORF">DCMF_19150</name>
</gene>
<keyword evidence="4" id="KW-1185">Reference proteome</keyword>
<organism evidence="3 4">
    <name type="scientific">Formimonas warabiya</name>
    <dbReference type="NCBI Taxonomy" id="1761012"/>
    <lineage>
        <taxon>Bacteria</taxon>
        <taxon>Bacillati</taxon>
        <taxon>Bacillota</taxon>
        <taxon>Clostridia</taxon>
        <taxon>Eubacteriales</taxon>
        <taxon>Peptococcaceae</taxon>
        <taxon>Candidatus Formimonas</taxon>
    </lineage>
</organism>
<keyword evidence="1" id="KW-0812">Transmembrane</keyword>
<feature type="transmembrane region" description="Helical" evidence="1">
    <location>
        <begin position="389"/>
        <end position="407"/>
    </location>
</feature>
<keyword evidence="1" id="KW-1133">Transmembrane helix</keyword>
<name>A0A3G1KWK4_FORW1</name>
<accession>A0A3G1KWK4</accession>